<sequence length="1054" mass="113415">MIRSLLLPKEKVCMLLLCMLTSVMVWAQTPIKGKVIASDDQQPIAGAAILLKGNTTNGTTTGADGTFTINASPGATLIVSYIGYVTQEFPIGNQTNLSIVLTPSVTSLSEVVITGYSSERKKDITGSVSIVDMKALKSIPAGSAVQALQGQAAGVNVISSGAPGSPSNIFIRGISSFGNAQPLVLVDGVQAELNDVSADDIESMQVLKDAGAASIYGVRGSNGVIIVTTKKGKSGAPVISYDAYYGSQQPLKGNVFNLLNSQDFATLTKLAYPNTSLFKNGIPDFSYRGPGATGVGNTGDAAVDPSKYNFDAANPASNYLIQRLNKTGTDWFHELFKTAPMTNHNLTASGGTDKSNYLVSLGYFNQQGTMIESYLKRYSARVNTQFKVKNNVRVGENMYVFYKQNPGFDNLSSGNPIAWTYRNMPIIPVYDIKGNYGGTFTGPELGSSSNPVAVQKSTVNNKSNTWDIVGNIFAEVDFLKHFTARTSIGGTIDNQYYTNFTFTPYNNSEGNTNPNSFAETALYNSTTMWTNTLTYLNAFGKHNLKVIAGSEAIRNYGRYLTGSSSGLFSTSFDYLSLSNGTTNITNASSAYNNTLFSVFGRADYSFDDKYLLGVTVRRDGSSRFGANRRYGVFPSFSAGWRVTGEEFMKNVTWLNDLKIRGSYGVLGSQNNVSPANAFTLFGGNFANAYYDITGAAKLSQGFAQISIGNPNTGWEENIVTNVGFDASILNNKLDISLEYYKKSINGLLFTQPLPASAGGATAPTVNIGDIQNKGVDLAATYRGTVNNDLKFTIGANITTYKNEVVNIPNPGYFDAANTQNLGTVIRNQVGQPVSSFFGYKVLGLFQSDADVSSSPTQSGAAPGRFKYQDVNGDGQITAADRTFLGNPNPDFTYGLNLGVTYKNFDFSTTLFGSQGNEIYNTIKSFTHFFSTYVGAKSNDLLNAWSPTNTGSSIPKIESTGSFSSSGVSNSFYVEDGSFLKMRSLIIGYTVSPSTLKRFGMNKLRIYAQGANLFTLTKYSGLDPEISGNSSAFGVDYANYPNNQKNFILGLNLSF</sequence>
<dbReference type="Gene3D" id="2.170.130.10">
    <property type="entry name" value="TonB-dependent receptor, plug domain"/>
    <property type="match status" value="1"/>
</dbReference>
<dbReference type="Pfam" id="PF07715">
    <property type="entry name" value="Plug"/>
    <property type="match status" value="1"/>
</dbReference>
<dbReference type="Pfam" id="PF00593">
    <property type="entry name" value="TonB_dep_Rec_b-barrel"/>
    <property type="match status" value="1"/>
</dbReference>
<keyword evidence="5 9" id="KW-0798">TonB box</keyword>
<evidence type="ECO:0000313" key="14">
    <source>
        <dbReference type="Proteomes" id="UP000181790"/>
    </source>
</evidence>
<evidence type="ECO:0000313" key="13">
    <source>
        <dbReference type="EMBL" id="OIN60857.1"/>
    </source>
</evidence>
<evidence type="ECO:0000259" key="11">
    <source>
        <dbReference type="Pfam" id="PF00593"/>
    </source>
</evidence>
<keyword evidence="14" id="KW-1185">Reference proteome</keyword>
<evidence type="ECO:0000259" key="12">
    <source>
        <dbReference type="Pfam" id="PF07715"/>
    </source>
</evidence>
<evidence type="ECO:0000256" key="9">
    <source>
        <dbReference type="RuleBase" id="RU003357"/>
    </source>
</evidence>
<comment type="caution">
    <text evidence="13">The sequence shown here is derived from an EMBL/GenBank/DDBJ whole genome shotgun (WGS) entry which is preliminary data.</text>
</comment>
<dbReference type="PROSITE" id="PS52016">
    <property type="entry name" value="TONB_DEPENDENT_REC_3"/>
    <property type="match status" value="1"/>
</dbReference>
<dbReference type="Gene3D" id="2.60.40.1120">
    <property type="entry name" value="Carboxypeptidase-like, regulatory domain"/>
    <property type="match status" value="1"/>
</dbReference>
<evidence type="ECO:0000256" key="6">
    <source>
        <dbReference type="ARBA" id="ARBA00023136"/>
    </source>
</evidence>
<organism evidence="13 14">
    <name type="scientific">Arsenicibacter rosenii</name>
    <dbReference type="NCBI Taxonomy" id="1750698"/>
    <lineage>
        <taxon>Bacteria</taxon>
        <taxon>Pseudomonadati</taxon>
        <taxon>Bacteroidota</taxon>
        <taxon>Cytophagia</taxon>
        <taxon>Cytophagales</taxon>
        <taxon>Spirosomataceae</taxon>
        <taxon>Arsenicibacter</taxon>
    </lineage>
</organism>
<dbReference type="InterPro" id="IPR037066">
    <property type="entry name" value="Plug_dom_sf"/>
</dbReference>
<dbReference type="SUPFAM" id="SSF49464">
    <property type="entry name" value="Carboxypeptidase regulatory domain-like"/>
    <property type="match status" value="1"/>
</dbReference>
<dbReference type="InterPro" id="IPR023996">
    <property type="entry name" value="TonB-dep_OMP_SusC/RagA"/>
</dbReference>
<evidence type="ECO:0000256" key="8">
    <source>
        <dbReference type="PROSITE-ProRule" id="PRU01360"/>
    </source>
</evidence>
<dbReference type="EMBL" id="MORL01000001">
    <property type="protein sequence ID" value="OIN60857.1"/>
    <property type="molecule type" value="Genomic_DNA"/>
</dbReference>
<dbReference type="InterPro" id="IPR008969">
    <property type="entry name" value="CarboxyPept-like_regulatory"/>
</dbReference>
<dbReference type="SUPFAM" id="SSF56935">
    <property type="entry name" value="Porins"/>
    <property type="match status" value="1"/>
</dbReference>
<dbReference type="NCBIfam" id="TIGR04056">
    <property type="entry name" value="OMP_RagA_SusC"/>
    <property type="match status" value="1"/>
</dbReference>
<feature type="chain" id="PRO_5010277054" evidence="10">
    <location>
        <begin position="28"/>
        <end position="1054"/>
    </location>
</feature>
<evidence type="ECO:0000256" key="3">
    <source>
        <dbReference type="ARBA" id="ARBA00022452"/>
    </source>
</evidence>
<feature type="domain" description="TonB-dependent receptor-like beta-barrel" evidence="11">
    <location>
        <begin position="461"/>
        <end position="902"/>
    </location>
</feature>
<dbReference type="Gene3D" id="2.40.170.20">
    <property type="entry name" value="TonB-dependent receptor, beta-barrel domain"/>
    <property type="match status" value="1"/>
</dbReference>
<keyword evidence="4 8" id="KW-0812">Transmembrane</keyword>
<dbReference type="Proteomes" id="UP000181790">
    <property type="component" value="Unassembled WGS sequence"/>
</dbReference>
<dbReference type="InterPro" id="IPR039426">
    <property type="entry name" value="TonB-dep_rcpt-like"/>
</dbReference>
<evidence type="ECO:0000256" key="10">
    <source>
        <dbReference type="SAM" id="SignalP"/>
    </source>
</evidence>
<evidence type="ECO:0000256" key="5">
    <source>
        <dbReference type="ARBA" id="ARBA00023077"/>
    </source>
</evidence>
<dbReference type="InterPro" id="IPR012910">
    <property type="entry name" value="Plug_dom"/>
</dbReference>
<comment type="similarity">
    <text evidence="8 9">Belongs to the TonB-dependent receptor family.</text>
</comment>
<dbReference type="Pfam" id="PF13715">
    <property type="entry name" value="CarbopepD_reg_2"/>
    <property type="match status" value="1"/>
</dbReference>
<dbReference type="GO" id="GO:0009279">
    <property type="term" value="C:cell outer membrane"/>
    <property type="evidence" value="ECO:0007669"/>
    <property type="project" value="UniProtKB-SubCell"/>
</dbReference>
<evidence type="ECO:0000256" key="2">
    <source>
        <dbReference type="ARBA" id="ARBA00022448"/>
    </source>
</evidence>
<feature type="domain" description="TonB-dependent receptor plug" evidence="12">
    <location>
        <begin position="121"/>
        <end position="224"/>
    </location>
</feature>
<evidence type="ECO:0000256" key="4">
    <source>
        <dbReference type="ARBA" id="ARBA00022692"/>
    </source>
</evidence>
<keyword evidence="7 8" id="KW-0998">Cell outer membrane</keyword>
<keyword evidence="2 8" id="KW-0813">Transport</keyword>
<comment type="subcellular location">
    <subcellularLocation>
        <location evidence="1 8">Cell outer membrane</location>
        <topology evidence="1 8">Multi-pass membrane protein</topology>
    </subcellularLocation>
</comment>
<evidence type="ECO:0000256" key="7">
    <source>
        <dbReference type="ARBA" id="ARBA00023237"/>
    </source>
</evidence>
<keyword evidence="3 8" id="KW-1134">Transmembrane beta strand</keyword>
<feature type="signal peptide" evidence="10">
    <location>
        <begin position="1"/>
        <end position="27"/>
    </location>
</feature>
<dbReference type="InterPro" id="IPR036942">
    <property type="entry name" value="Beta-barrel_TonB_sf"/>
</dbReference>
<protein>
    <submittedName>
        <fullName evidence="13">SusC/RagA family TonB-linked outer membrane protein</fullName>
    </submittedName>
</protein>
<proteinExistence type="inferred from homology"/>
<name>A0A1S2VQ07_9BACT</name>
<evidence type="ECO:0000256" key="1">
    <source>
        <dbReference type="ARBA" id="ARBA00004571"/>
    </source>
</evidence>
<gene>
    <name evidence="13" type="ORF">BLX24_01805</name>
</gene>
<accession>A0A1S2VQ07</accession>
<dbReference type="AlphaFoldDB" id="A0A1S2VQ07"/>
<dbReference type="InterPro" id="IPR023997">
    <property type="entry name" value="TonB-dep_OMP_SusC/RagA_CS"/>
</dbReference>
<reference evidence="13 14" key="1">
    <citation type="submission" date="2016-10" db="EMBL/GenBank/DDBJ databases">
        <title>Arsenicibacter rosenii gen. nov., sp. nov., an efficient arsenic-methylating bacterium isolated from an arsenic-contaminated paddy soil.</title>
        <authorList>
            <person name="Huang K."/>
        </authorList>
    </citation>
    <scope>NUCLEOTIDE SEQUENCE [LARGE SCALE GENOMIC DNA]</scope>
    <source>
        <strain evidence="13 14">SM-1</strain>
    </source>
</reference>
<keyword evidence="6 8" id="KW-0472">Membrane</keyword>
<dbReference type="NCBIfam" id="TIGR04057">
    <property type="entry name" value="SusC_RagA_signa"/>
    <property type="match status" value="1"/>
</dbReference>
<keyword evidence="10" id="KW-0732">Signal</keyword>
<dbReference type="InterPro" id="IPR000531">
    <property type="entry name" value="Beta-barrel_TonB"/>
</dbReference>